<dbReference type="InterPro" id="IPR000551">
    <property type="entry name" value="MerR-type_HTH_dom"/>
</dbReference>
<organism evidence="3 4">
    <name type="scientific">Paramicrobacterium agarici</name>
    <dbReference type="NCBI Taxonomy" id="630514"/>
    <lineage>
        <taxon>Bacteria</taxon>
        <taxon>Bacillati</taxon>
        <taxon>Actinomycetota</taxon>
        <taxon>Actinomycetes</taxon>
        <taxon>Micrococcales</taxon>
        <taxon>Microbacteriaceae</taxon>
        <taxon>Paramicrobacterium</taxon>
    </lineage>
</organism>
<dbReference type="InterPro" id="IPR009061">
    <property type="entry name" value="DNA-bd_dom_put_sf"/>
</dbReference>
<dbReference type="CDD" id="cd01282">
    <property type="entry name" value="HTH_MerR-like_sg3"/>
    <property type="match status" value="1"/>
</dbReference>
<keyword evidence="1 3" id="KW-0238">DNA-binding</keyword>
<evidence type="ECO:0000313" key="3">
    <source>
        <dbReference type="EMBL" id="PFG31752.1"/>
    </source>
</evidence>
<dbReference type="EMBL" id="PDJE01000001">
    <property type="protein sequence ID" value="PFG31752.1"/>
    <property type="molecule type" value="Genomic_DNA"/>
</dbReference>
<dbReference type="InterPro" id="IPR047057">
    <property type="entry name" value="MerR_fam"/>
</dbReference>
<accession>A0A2A9E0K5</accession>
<dbReference type="GO" id="GO:0003677">
    <property type="term" value="F:DNA binding"/>
    <property type="evidence" value="ECO:0007669"/>
    <property type="project" value="UniProtKB-KW"/>
</dbReference>
<proteinExistence type="predicted"/>
<dbReference type="Pfam" id="PF13411">
    <property type="entry name" value="MerR_1"/>
    <property type="match status" value="1"/>
</dbReference>
<dbReference type="Gene3D" id="1.10.1660.10">
    <property type="match status" value="1"/>
</dbReference>
<evidence type="ECO:0000259" key="2">
    <source>
        <dbReference type="PROSITE" id="PS50937"/>
    </source>
</evidence>
<feature type="domain" description="HTH merR-type" evidence="2">
    <location>
        <begin position="1"/>
        <end position="68"/>
    </location>
</feature>
<dbReference type="PROSITE" id="PS50937">
    <property type="entry name" value="HTH_MERR_2"/>
    <property type="match status" value="1"/>
</dbReference>
<protein>
    <submittedName>
        <fullName evidence="3">DNA-binding transcriptional MerR regulator</fullName>
    </submittedName>
</protein>
<dbReference type="GO" id="GO:0003700">
    <property type="term" value="F:DNA-binding transcription factor activity"/>
    <property type="evidence" value="ECO:0007669"/>
    <property type="project" value="InterPro"/>
</dbReference>
<dbReference type="SUPFAM" id="SSF46955">
    <property type="entry name" value="Putative DNA-binding domain"/>
    <property type="match status" value="1"/>
</dbReference>
<keyword evidence="4" id="KW-1185">Reference proteome</keyword>
<gene>
    <name evidence="3" type="ORF">ATJ78_2731</name>
</gene>
<dbReference type="PANTHER" id="PTHR30204">
    <property type="entry name" value="REDOX-CYCLING DRUG-SENSING TRANSCRIPTIONAL ACTIVATOR SOXR"/>
    <property type="match status" value="1"/>
</dbReference>
<comment type="caution">
    <text evidence="3">The sequence shown here is derived from an EMBL/GenBank/DDBJ whole genome shotgun (WGS) entry which is preliminary data.</text>
</comment>
<evidence type="ECO:0000313" key="4">
    <source>
        <dbReference type="Proteomes" id="UP000221369"/>
    </source>
</evidence>
<evidence type="ECO:0000256" key="1">
    <source>
        <dbReference type="ARBA" id="ARBA00023125"/>
    </source>
</evidence>
<dbReference type="PANTHER" id="PTHR30204:SF97">
    <property type="entry name" value="MERR FAMILY REGULATORY PROTEIN"/>
    <property type="match status" value="1"/>
</dbReference>
<dbReference type="PRINTS" id="PR00040">
    <property type="entry name" value="HTHMERR"/>
</dbReference>
<reference evidence="3 4" key="1">
    <citation type="submission" date="2017-10" db="EMBL/GenBank/DDBJ databases">
        <title>Sequencing the genomes of 1000 actinobacteria strains.</title>
        <authorList>
            <person name="Klenk H.-P."/>
        </authorList>
    </citation>
    <scope>NUCLEOTIDE SEQUENCE [LARGE SCALE GENOMIC DNA]</scope>
    <source>
        <strain evidence="3 4">DSM 21798</strain>
    </source>
</reference>
<sequence length="119" mass="13301">MNIGELAARTGTSARSLRYYEQRGMLEAERTLGGWRDYPESAVDRVTLIRTLLEAGVPTQTIVEIIPCEHLGQPTTEMIDLLETERDRLDANVSDLVRARNRLTAMIQAAQSSRGELTV</sequence>
<name>A0A2A9E0K5_9MICO</name>
<dbReference type="Proteomes" id="UP000221369">
    <property type="component" value="Unassembled WGS sequence"/>
</dbReference>
<dbReference type="AlphaFoldDB" id="A0A2A9E0K5"/>
<dbReference type="SMART" id="SM00422">
    <property type="entry name" value="HTH_MERR"/>
    <property type="match status" value="1"/>
</dbReference>